<dbReference type="CDD" id="cd00082">
    <property type="entry name" value="HisKA"/>
    <property type="match status" value="1"/>
</dbReference>
<evidence type="ECO:0000256" key="3">
    <source>
        <dbReference type="ARBA" id="ARBA00022553"/>
    </source>
</evidence>
<dbReference type="Proteomes" id="UP000216339">
    <property type="component" value="Unassembled WGS sequence"/>
</dbReference>
<name>A0A271J0Z9_9BACT</name>
<dbReference type="InterPro" id="IPR004358">
    <property type="entry name" value="Sig_transdc_His_kin-like_C"/>
</dbReference>
<dbReference type="RefSeq" id="WP_095510378.1">
    <property type="nucleotide sequence ID" value="NZ_MQWD01000001.1"/>
</dbReference>
<protein>
    <recommendedName>
        <fullName evidence="2">histidine kinase</fullName>
        <ecNumber evidence="2">2.7.13.3</ecNumber>
    </recommendedName>
</protein>
<keyword evidence="5" id="KW-0418">Kinase</keyword>
<dbReference type="InterPro" id="IPR005467">
    <property type="entry name" value="His_kinase_dom"/>
</dbReference>
<dbReference type="InterPro" id="IPR036890">
    <property type="entry name" value="HATPase_C_sf"/>
</dbReference>
<dbReference type="InterPro" id="IPR050736">
    <property type="entry name" value="Sensor_HK_Regulatory"/>
</dbReference>
<dbReference type="SUPFAM" id="SSF55781">
    <property type="entry name" value="GAF domain-like"/>
    <property type="match status" value="1"/>
</dbReference>
<dbReference type="SUPFAM" id="SSF55874">
    <property type="entry name" value="ATPase domain of HSP90 chaperone/DNA topoisomerase II/histidine kinase"/>
    <property type="match status" value="1"/>
</dbReference>
<dbReference type="Pfam" id="PF00512">
    <property type="entry name" value="HisKA"/>
    <property type="match status" value="1"/>
</dbReference>
<reference evidence="8 9" key="1">
    <citation type="submission" date="2016-11" db="EMBL/GenBank/DDBJ databases">
        <title>Study of marine rhodopsin-containing bacteria.</title>
        <authorList>
            <person name="Yoshizawa S."/>
            <person name="Kumagai Y."/>
            <person name="Kogure K."/>
        </authorList>
    </citation>
    <scope>NUCLEOTIDE SEQUENCE [LARGE SCALE GENOMIC DNA]</scope>
    <source>
        <strain evidence="8 9">SAORIC-28</strain>
    </source>
</reference>
<dbReference type="Gene3D" id="3.30.565.10">
    <property type="entry name" value="Histidine kinase-like ATPase, C-terminal domain"/>
    <property type="match status" value="1"/>
</dbReference>
<evidence type="ECO:0000313" key="9">
    <source>
        <dbReference type="Proteomes" id="UP000216339"/>
    </source>
</evidence>
<dbReference type="PRINTS" id="PR00344">
    <property type="entry name" value="BCTRLSENSOR"/>
</dbReference>
<dbReference type="Pfam" id="PF02518">
    <property type="entry name" value="HATPase_c"/>
    <property type="match status" value="1"/>
</dbReference>
<evidence type="ECO:0000256" key="4">
    <source>
        <dbReference type="ARBA" id="ARBA00022679"/>
    </source>
</evidence>
<keyword evidence="4" id="KW-0808">Transferase</keyword>
<dbReference type="PROSITE" id="PS50109">
    <property type="entry name" value="HIS_KIN"/>
    <property type="match status" value="1"/>
</dbReference>
<organism evidence="8 9">
    <name type="scientific">Rubrivirga marina</name>
    <dbReference type="NCBI Taxonomy" id="1196024"/>
    <lineage>
        <taxon>Bacteria</taxon>
        <taxon>Pseudomonadati</taxon>
        <taxon>Rhodothermota</taxon>
        <taxon>Rhodothermia</taxon>
        <taxon>Rhodothermales</taxon>
        <taxon>Rubricoccaceae</taxon>
        <taxon>Rubrivirga</taxon>
    </lineage>
</organism>
<dbReference type="Gene3D" id="1.10.287.130">
    <property type="match status" value="1"/>
</dbReference>
<keyword evidence="9" id="KW-1185">Reference proteome</keyword>
<dbReference type="InterPro" id="IPR036097">
    <property type="entry name" value="HisK_dim/P_sf"/>
</dbReference>
<proteinExistence type="predicted"/>
<evidence type="ECO:0000256" key="5">
    <source>
        <dbReference type="ARBA" id="ARBA00022777"/>
    </source>
</evidence>
<feature type="domain" description="Histidine kinase" evidence="7">
    <location>
        <begin position="205"/>
        <end position="414"/>
    </location>
</feature>
<dbReference type="SUPFAM" id="SSF47384">
    <property type="entry name" value="Homodimeric domain of signal transducing histidine kinase"/>
    <property type="match status" value="1"/>
</dbReference>
<accession>A0A271J0Z9</accession>
<evidence type="ECO:0000256" key="6">
    <source>
        <dbReference type="ARBA" id="ARBA00023012"/>
    </source>
</evidence>
<dbReference type="OrthoDB" id="9781208at2"/>
<dbReference type="PANTHER" id="PTHR43711:SF1">
    <property type="entry name" value="HISTIDINE KINASE 1"/>
    <property type="match status" value="1"/>
</dbReference>
<dbReference type="InterPro" id="IPR003018">
    <property type="entry name" value="GAF"/>
</dbReference>
<dbReference type="EC" id="2.7.13.3" evidence="2"/>
<evidence type="ECO:0000256" key="1">
    <source>
        <dbReference type="ARBA" id="ARBA00000085"/>
    </source>
</evidence>
<dbReference type="Pfam" id="PF01590">
    <property type="entry name" value="GAF"/>
    <property type="match status" value="1"/>
</dbReference>
<gene>
    <name evidence="8" type="ORF">BSZ37_09815</name>
</gene>
<comment type="catalytic activity">
    <reaction evidence="1">
        <text>ATP + protein L-histidine = ADP + protein N-phospho-L-histidine.</text>
        <dbReference type="EC" id="2.7.13.3"/>
    </reaction>
</comment>
<dbReference type="SMART" id="SM00387">
    <property type="entry name" value="HATPase_c"/>
    <property type="match status" value="1"/>
</dbReference>
<dbReference type="Gene3D" id="3.30.450.40">
    <property type="match status" value="1"/>
</dbReference>
<comment type="caution">
    <text evidence="8">The sequence shown here is derived from an EMBL/GenBank/DDBJ whole genome shotgun (WGS) entry which is preliminary data.</text>
</comment>
<dbReference type="InterPro" id="IPR003594">
    <property type="entry name" value="HATPase_dom"/>
</dbReference>
<dbReference type="InterPro" id="IPR029016">
    <property type="entry name" value="GAF-like_dom_sf"/>
</dbReference>
<sequence>MVLTETTPLGRPAESPETTLARLRRLLDVSVALNAYGDTSRLLDYIAQTTTDVLDCEAASILLFDEVTGALRFEAATGVAGSTLVGTEVPLLGSLAGTTFRENRILYAADTDADARHHKATDRRTGFATRSLVGVPMRIDGSPVGVLQALNPRREAFDRADAEALLIVASQAAVAIRNARHEAALRRAHDRLSELDRLKTDFMAIASHELRTPITAVQGFGAILAEEVRGDLHGFAAAVVKAGDRMMDVVETIDVMAELRARTGVHPGALTSLAGVLRDAAAEWAPHAEIALPPGPLLVEGDGRRLRLAFRNLLRNAVQFSAPDGPVRLGAEVAHAEVRVAVADEGRGLDTRDLERVFEAYVQVSDPDHRDHEGLGVGLTVARAVVLQHGGRLWAESPGPGRGATFHARLPLAAA</sequence>
<dbReference type="SMART" id="SM00388">
    <property type="entry name" value="HisKA"/>
    <property type="match status" value="1"/>
</dbReference>
<evidence type="ECO:0000256" key="2">
    <source>
        <dbReference type="ARBA" id="ARBA00012438"/>
    </source>
</evidence>
<dbReference type="GO" id="GO:0000155">
    <property type="term" value="F:phosphorelay sensor kinase activity"/>
    <property type="evidence" value="ECO:0007669"/>
    <property type="project" value="InterPro"/>
</dbReference>
<evidence type="ECO:0000259" key="7">
    <source>
        <dbReference type="PROSITE" id="PS50109"/>
    </source>
</evidence>
<dbReference type="SMART" id="SM00065">
    <property type="entry name" value="GAF"/>
    <property type="match status" value="1"/>
</dbReference>
<dbReference type="PANTHER" id="PTHR43711">
    <property type="entry name" value="TWO-COMPONENT HISTIDINE KINASE"/>
    <property type="match status" value="1"/>
</dbReference>
<dbReference type="InterPro" id="IPR003661">
    <property type="entry name" value="HisK_dim/P_dom"/>
</dbReference>
<dbReference type="EMBL" id="MQWD01000001">
    <property type="protein sequence ID" value="PAP76714.1"/>
    <property type="molecule type" value="Genomic_DNA"/>
</dbReference>
<keyword evidence="3" id="KW-0597">Phosphoprotein</keyword>
<keyword evidence="6" id="KW-0902">Two-component regulatory system</keyword>
<evidence type="ECO:0000313" key="8">
    <source>
        <dbReference type="EMBL" id="PAP76714.1"/>
    </source>
</evidence>
<dbReference type="AlphaFoldDB" id="A0A271J0Z9"/>